<dbReference type="SMART" id="SM00530">
    <property type="entry name" value="HTH_XRE"/>
    <property type="match status" value="1"/>
</dbReference>
<dbReference type="PROSITE" id="PS50943">
    <property type="entry name" value="HTH_CROC1"/>
    <property type="match status" value="1"/>
</dbReference>
<comment type="caution">
    <text evidence="2">The sequence shown here is derived from an EMBL/GenBank/DDBJ whole genome shotgun (WGS) entry which is preliminary data.</text>
</comment>
<dbReference type="Proteomes" id="UP000075636">
    <property type="component" value="Unassembled WGS sequence"/>
</dbReference>
<evidence type="ECO:0000313" key="2">
    <source>
        <dbReference type="EMBL" id="KXV48743.1"/>
    </source>
</evidence>
<dbReference type="CDD" id="cd00093">
    <property type="entry name" value="HTH_XRE"/>
    <property type="match status" value="1"/>
</dbReference>
<accession>A0A149TK27</accession>
<dbReference type="PATRIC" id="fig|318683.6.peg.1210"/>
<evidence type="ECO:0000259" key="1">
    <source>
        <dbReference type="PROSITE" id="PS50943"/>
    </source>
</evidence>
<dbReference type="EMBL" id="LHZR01000101">
    <property type="protein sequence ID" value="KXV48743.1"/>
    <property type="molecule type" value="Genomic_DNA"/>
</dbReference>
<dbReference type="InterPro" id="IPR010982">
    <property type="entry name" value="Lambda_DNA-bd_dom_sf"/>
</dbReference>
<sequence>MFDRKILAERLRSARLQKAAREGRKLIQEDVAAGADVSRSHVANAEGGKTGISLEAAFNLAQFYEISLDYLTGLSVSPLESQSQPLKSADEVSLLKMWRAMNEGERQALLAVAERLAAKADGNAA</sequence>
<protein>
    <recommendedName>
        <fullName evidence="1">HTH cro/C1-type domain-containing protein</fullName>
    </recommendedName>
</protein>
<reference evidence="2 3" key="1">
    <citation type="submission" date="2015-06" db="EMBL/GenBank/DDBJ databases">
        <title>Improved classification and identification of acetic acid bacteria using matrix-assisted laser desorption/ionization time-of-flight mass spectrometry; Gluconobacter nephelii and Gluconobacter uchimurae are later heterotypic synonyms of Gluconobacter japonicus and Gluconobacter oxydans, respectively.</title>
        <authorList>
            <person name="Li L."/>
            <person name="Cleenwerck I."/>
            <person name="De Vuyst L."/>
            <person name="Vandamme P."/>
        </authorList>
    </citation>
    <scope>NUCLEOTIDE SEQUENCE [LARGE SCALE GENOMIC DNA]</scope>
    <source>
        <strain evidence="2 3">LMG 1768</strain>
    </source>
</reference>
<evidence type="ECO:0000313" key="3">
    <source>
        <dbReference type="Proteomes" id="UP000075636"/>
    </source>
</evidence>
<dbReference type="GO" id="GO:0003677">
    <property type="term" value="F:DNA binding"/>
    <property type="evidence" value="ECO:0007669"/>
    <property type="project" value="InterPro"/>
</dbReference>
<dbReference type="SUPFAM" id="SSF47413">
    <property type="entry name" value="lambda repressor-like DNA-binding domains"/>
    <property type="match status" value="1"/>
</dbReference>
<feature type="domain" description="HTH cro/C1-type" evidence="1">
    <location>
        <begin position="18"/>
        <end position="71"/>
    </location>
</feature>
<dbReference type="AlphaFoldDB" id="A0A149TK27"/>
<dbReference type="RefSeq" id="WP_062107339.1">
    <property type="nucleotide sequence ID" value="NZ_JAERLB010000015.1"/>
</dbReference>
<gene>
    <name evidence="2" type="ORF">AD945_06230</name>
</gene>
<dbReference type="InterPro" id="IPR001387">
    <property type="entry name" value="Cro/C1-type_HTH"/>
</dbReference>
<proteinExistence type="predicted"/>
<dbReference type="Gene3D" id="1.10.260.40">
    <property type="entry name" value="lambda repressor-like DNA-binding domains"/>
    <property type="match status" value="1"/>
</dbReference>
<organism evidence="2 3">
    <name type="scientific">Gluconobacter albidus</name>
    <dbReference type="NCBI Taxonomy" id="318683"/>
    <lineage>
        <taxon>Bacteria</taxon>
        <taxon>Pseudomonadati</taxon>
        <taxon>Pseudomonadota</taxon>
        <taxon>Alphaproteobacteria</taxon>
        <taxon>Acetobacterales</taxon>
        <taxon>Acetobacteraceae</taxon>
        <taxon>Gluconobacter</taxon>
    </lineage>
</organism>
<dbReference type="Pfam" id="PF01381">
    <property type="entry name" value="HTH_3"/>
    <property type="match status" value="1"/>
</dbReference>
<dbReference type="STRING" id="318683.A0U94_05360"/>
<name>A0A149TK27_9PROT</name>